<reference evidence="2" key="1">
    <citation type="journal article" date="2021" name="Syst. Appl. Microbiol.">
        <title>Roseomonas hellenica sp. nov., isolated from roots of wild-growing Alkanna tinctoria.</title>
        <authorList>
            <person name="Rat A."/>
            <person name="Naranjo H.D."/>
            <person name="Lebbe L."/>
            <person name="Cnockaert M."/>
            <person name="Krigas N."/>
            <person name="Grigoriadou K."/>
            <person name="Maloupa E."/>
            <person name="Willems A."/>
        </authorList>
    </citation>
    <scope>NUCLEOTIDE SEQUENCE [LARGE SCALE GENOMIC DNA]</scope>
    <source>
        <strain evidence="2">LMG 31523</strain>
    </source>
</reference>
<accession>A0ABS5ETV4</accession>
<organism evidence="1 2">
    <name type="scientific">Plastoroseomonas hellenica</name>
    <dbReference type="NCBI Taxonomy" id="2687306"/>
    <lineage>
        <taxon>Bacteria</taxon>
        <taxon>Pseudomonadati</taxon>
        <taxon>Pseudomonadota</taxon>
        <taxon>Alphaproteobacteria</taxon>
        <taxon>Acetobacterales</taxon>
        <taxon>Acetobacteraceae</taxon>
        <taxon>Plastoroseomonas</taxon>
    </lineage>
</organism>
<name>A0ABS5ETV4_9PROT</name>
<dbReference type="EMBL" id="JAAGBB010000004">
    <property type="protein sequence ID" value="MBR0663733.1"/>
    <property type="molecule type" value="Genomic_DNA"/>
</dbReference>
<dbReference type="CDD" id="cd03398">
    <property type="entry name" value="PAP2_haloperoxidase"/>
    <property type="match status" value="1"/>
</dbReference>
<evidence type="ECO:0000313" key="1">
    <source>
        <dbReference type="EMBL" id="MBR0663733.1"/>
    </source>
</evidence>
<gene>
    <name evidence="1" type="ORF">GXW71_05115</name>
</gene>
<keyword evidence="2" id="KW-1185">Reference proteome</keyword>
<evidence type="ECO:0000313" key="2">
    <source>
        <dbReference type="Proteomes" id="UP001196870"/>
    </source>
</evidence>
<dbReference type="SUPFAM" id="SSF48317">
    <property type="entry name" value="Acid phosphatase/Vanadium-dependent haloperoxidase"/>
    <property type="match status" value="1"/>
</dbReference>
<dbReference type="InterPro" id="IPR052559">
    <property type="entry name" value="V-haloperoxidase"/>
</dbReference>
<dbReference type="RefSeq" id="WP_211851317.1">
    <property type="nucleotide sequence ID" value="NZ_JAAGBB010000004.1"/>
</dbReference>
<proteinExistence type="predicted"/>
<comment type="caution">
    <text evidence="1">The sequence shown here is derived from an EMBL/GenBank/DDBJ whole genome shotgun (WGS) entry which is preliminary data.</text>
</comment>
<dbReference type="InterPro" id="IPR036938">
    <property type="entry name" value="PAP2/HPO_sf"/>
</dbReference>
<sequence>MRRYTLSILFPAIHDALNAIQPRYTRWTPRAADEPRGAAASPEAAIATVAHEVLTRLGQGRTPDREAPYAAAMARVPAGPARDAGVALGRAVANAALQRRELDGYAPYSSFSVSNRPWRWRPTPTDFQRDVVPTTAPLLFTPEAATALIPPPPAFGSDIYRRDTEQVRRVGRRDQSTRTAAQTSSALFWANQVSHRGFMDAAVTLLEERRPADGLWGSARALALIAIAMDDAAVIIWQAKERYSVWRPVTAIQIGGGGVTPDPDWMPLINTPPFPEYPSGHATDCAVGAALMASFFGASTPFTYRSLGVQQIYSQRFQSFAAASHDCAQSRIWAGVHWAHTEDVSEELGAAIARQALTHLVPLVRPDAQGFAPSRSAQGRP</sequence>
<dbReference type="Gene3D" id="1.10.606.20">
    <property type="match status" value="1"/>
</dbReference>
<dbReference type="Proteomes" id="UP001196870">
    <property type="component" value="Unassembled WGS sequence"/>
</dbReference>
<dbReference type="PANTHER" id="PTHR34599">
    <property type="entry name" value="PEROXIDASE-RELATED"/>
    <property type="match status" value="1"/>
</dbReference>
<protein>
    <submittedName>
        <fullName evidence="1">Vanadium-dependent haloperoxidase</fullName>
    </submittedName>
</protein>
<dbReference type="PANTHER" id="PTHR34599:SF1">
    <property type="entry name" value="PHOSPHATIDIC ACID PHOSPHATASE TYPE 2_HALOPEROXIDASE DOMAIN-CONTAINING PROTEIN"/>
    <property type="match status" value="1"/>
</dbReference>